<name>A0A4V1KIV1_9SPHI</name>
<dbReference type="EMBL" id="RXOC01000002">
    <property type="protein sequence ID" value="RXF71972.1"/>
    <property type="molecule type" value="Genomic_DNA"/>
</dbReference>
<dbReference type="Gene3D" id="2.60.450.10">
    <property type="entry name" value="Lipopolysaccharide (LPS) transport protein A like domain"/>
    <property type="match status" value="1"/>
</dbReference>
<protein>
    <submittedName>
        <fullName evidence="1">LPS export ABC transporter periplasmic protein LptC</fullName>
    </submittedName>
</protein>
<evidence type="ECO:0000313" key="2">
    <source>
        <dbReference type="Proteomes" id="UP000290848"/>
    </source>
</evidence>
<dbReference type="GO" id="GO:0005886">
    <property type="term" value="C:plasma membrane"/>
    <property type="evidence" value="ECO:0007669"/>
    <property type="project" value="InterPro"/>
</dbReference>
<evidence type="ECO:0000313" key="1">
    <source>
        <dbReference type="EMBL" id="RXF71972.1"/>
    </source>
</evidence>
<dbReference type="NCBIfam" id="TIGR04409">
    <property type="entry name" value="LptC_YrbK"/>
    <property type="match status" value="1"/>
</dbReference>
<gene>
    <name evidence="1" type="primary">lptC</name>
    <name evidence="1" type="ORF">EKH83_02645</name>
</gene>
<organism evidence="1 2">
    <name type="scientific">Arcticibacter tournemirensis</name>
    <dbReference type="NCBI Taxonomy" id="699437"/>
    <lineage>
        <taxon>Bacteria</taxon>
        <taxon>Pseudomonadati</taxon>
        <taxon>Bacteroidota</taxon>
        <taxon>Sphingobacteriia</taxon>
        <taxon>Sphingobacteriales</taxon>
        <taxon>Sphingobacteriaceae</taxon>
        <taxon>Arcticibacter</taxon>
    </lineage>
</organism>
<proteinExistence type="predicted"/>
<dbReference type="InterPro" id="IPR026265">
    <property type="entry name" value="LptC"/>
</dbReference>
<dbReference type="Pfam" id="PF06835">
    <property type="entry name" value="LptC"/>
    <property type="match status" value="1"/>
</dbReference>
<accession>A0A4V1KIV1</accession>
<dbReference type="AlphaFoldDB" id="A0A4V1KIV1"/>
<sequence length="183" mass="20293">MGLTIAVAACSFLSSCENDLKEVEKVAAKGQSAQVDKSIGVEVIYSDSAVVKAKVLTPVLNYYKTVTPYYEMPKGTTVIFFDQNQKESSRITSDYAIMHEKSRIVEMRRNVVGTSVKGDVFKSDELIWDPKRPYPIYSTKLVTVTQPNGNVIFGNGFSSDENFKHWELSDATGNFPSNSGLIE</sequence>
<dbReference type="GO" id="GO:0015221">
    <property type="term" value="F:lipopolysaccharide transmembrane transporter activity"/>
    <property type="evidence" value="ECO:0007669"/>
    <property type="project" value="InterPro"/>
</dbReference>
<comment type="caution">
    <text evidence="1">The sequence shown here is derived from an EMBL/GenBank/DDBJ whole genome shotgun (WGS) entry which is preliminary data.</text>
</comment>
<reference evidence="1 2" key="1">
    <citation type="submission" date="2018-12" db="EMBL/GenBank/DDBJ databases">
        <title>The Draft Genome Sequence of the Soil Bacterium Pedobacter tournemirensis R1.</title>
        <authorList>
            <person name="He J."/>
        </authorList>
    </citation>
    <scope>NUCLEOTIDE SEQUENCE [LARGE SCALE GENOMIC DNA]</scope>
    <source>
        <strain evidence="1 2">R1</strain>
    </source>
</reference>
<dbReference type="Proteomes" id="UP000290848">
    <property type="component" value="Unassembled WGS sequence"/>
</dbReference>
<dbReference type="InterPro" id="IPR010664">
    <property type="entry name" value="LipoPS_assembly_LptC-rel"/>
</dbReference>